<dbReference type="PIRSF" id="PIRSF019455">
    <property type="entry name" value="CopR_AtkY"/>
    <property type="match status" value="1"/>
</dbReference>
<dbReference type="GO" id="GO:0045892">
    <property type="term" value="P:negative regulation of DNA-templated transcription"/>
    <property type="evidence" value="ECO:0007669"/>
    <property type="project" value="InterPro"/>
</dbReference>
<protein>
    <submittedName>
        <fullName evidence="5">Predicted transcriptional regulator</fullName>
    </submittedName>
</protein>
<dbReference type="InterPro" id="IPR036388">
    <property type="entry name" value="WH-like_DNA-bd_sf"/>
</dbReference>
<evidence type="ECO:0000313" key="5">
    <source>
        <dbReference type="EMBL" id="SMG08688.1"/>
    </source>
</evidence>
<evidence type="ECO:0000256" key="1">
    <source>
        <dbReference type="ARBA" id="ARBA00011046"/>
    </source>
</evidence>
<dbReference type="Proteomes" id="UP000193804">
    <property type="component" value="Unassembled WGS sequence"/>
</dbReference>
<dbReference type="OrthoDB" id="1098508at2"/>
<dbReference type="InterPro" id="IPR036390">
    <property type="entry name" value="WH_DNA-bd_sf"/>
</dbReference>
<keyword evidence="6" id="KW-1185">Reference proteome</keyword>
<dbReference type="Pfam" id="PF03965">
    <property type="entry name" value="Penicillinase_R"/>
    <property type="match status" value="1"/>
</dbReference>
<evidence type="ECO:0000313" key="6">
    <source>
        <dbReference type="Proteomes" id="UP000193804"/>
    </source>
</evidence>
<evidence type="ECO:0000256" key="4">
    <source>
        <dbReference type="ARBA" id="ARBA00023163"/>
    </source>
</evidence>
<organism evidence="5 6">
    <name type="scientific">Marivirga sericea</name>
    <dbReference type="NCBI Taxonomy" id="1028"/>
    <lineage>
        <taxon>Bacteria</taxon>
        <taxon>Pseudomonadati</taxon>
        <taxon>Bacteroidota</taxon>
        <taxon>Cytophagia</taxon>
        <taxon>Cytophagales</taxon>
        <taxon>Marivirgaceae</taxon>
        <taxon>Marivirga</taxon>
    </lineage>
</organism>
<reference evidence="6" key="1">
    <citation type="submission" date="2017-04" db="EMBL/GenBank/DDBJ databases">
        <authorList>
            <person name="Varghese N."/>
            <person name="Submissions S."/>
        </authorList>
    </citation>
    <scope>NUCLEOTIDE SEQUENCE [LARGE SCALE GENOMIC DNA]</scope>
    <source>
        <strain evidence="6">DSM 4125</strain>
    </source>
</reference>
<proteinExistence type="inferred from homology"/>
<dbReference type="Gene3D" id="1.10.10.10">
    <property type="entry name" value="Winged helix-like DNA-binding domain superfamily/Winged helix DNA-binding domain"/>
    <property type="match status" value="1"/>
</dbReference>
<keyword evidence="3" id="KW-0238">DNA-binding</keyword>
<evidence type="ECO:0000256" key="2">
    <source>
        <dbReference type="ARBA" id="ARBA00023015"/>
    </source>
</evidence>
<keyword evidence="2" id="KW-0805">Transcription regulation</keyword>
<dbReference type="Gene3D" id="1.10.4040.10">
    <property type="entry name" value="Penicillinase repressor domain"/>
    <property type="match status" value="1"/>
</dbReference>
<dbReference type="SUPFAM" id="SSF46785">
    <property type="entry name" value="Winged helix' DNA-binding domain"/>
    <property type="match status" value="1"/>
</dbReference>
<accession>A0A1X7I2S2</accession>
<comment type="similarity">
    <text evidence="1">Belongs to the BlaI transcriptional regulatory family.</text>
</comment>
<keyword evidence="4" id="KW-0804">Transcription</keyword>
<dbReference type="GO" id="GO:0003677">
    <property type="term" value="F:DNA binding"/>
    <property type="evidence" value="ECO:0007669"/>
    <property type="project" value="UniProtKB-KW"/>
</dbReference>
<dbReference type="RefSeq" id="WP_085515175.1">
    <property type="nucleotide sequence ID" value="NZ_FXAW01000001.1"/>
</dbReference>
<dbReference type="STRING" id="1028.SAMN05661096_00152"/>
<evidence type="ECO:0000256" key="3">
    <source>
        <dbReference type="ARBA" id="ARBA00023125"/>
    </source>
</evidence>
<gene>
    <name evidence="5" type="ORF">SAMN05661096_00152</name>
</gene>
<dbReference type="InterPro" id="IPR005650">
    <property type="entry name" value="BlaI_family"/>
</dbReference>
<dbReference type="AlphaFoldDB" id="A0A1X7I2S2"/>
<sequence>MLVLTRAEEQIMHKLWSLKKAYVKEVLETLPEPKPAYNTVSTIIRILERKGVVGHEKTGKSYLYYPLLKKDEYKKQSLKKLIHGYFEGSFANMASFFAKEENLSTSELDEVMKHLKDQK</sequence>
<dbReference type="EMBL" id="FXAW01000001">
    <property type="protein sequence ID" value="SMG08688.1"/>
    <property type="molecule type" value="Genomic_DNA"/>
</dbReference>
<name>A0A1X7I2S2_9BACT</name>